<dbReference type="Proteomes" id="UP000031070">
    <property type="component" value="Segment"/>
</dbReference>
<organism evidence="2 3">
    <name type="scientific">Salmonella phage Shivani</name>
    <dbReference type="NCBI Taxonomy" id="1572715"/>
    <lineage>
        <taxon>Viruses</taxon>
        <taxon>Duplodnaviria</taxon>
        <taxon>Heunggongvirae</taxon>
        <taxon>Uroviricota</taxon>
        <taxon>Caudoviricetes</taxon>
        <taxon>Demerecviridae</taxon>
        <taxon>Markadamsvirinae</taxon>
        <taxon>Tequintavirus</taxon>
        <taxon>Tequintavirus shivani</taxon>
    </lineage>
</organism>
<evidence type="ECO:0000313" key="3">
    <source>
        <dbReference type="Proteomes" id="UP000031070"/>
    </source>
</evidence>
<proteinExistence type="predicted"/>
<name>A0A0A7TX74_9CAUD</name>
<accession>A0A0A7TX74</accession>
<dbReference type="RefSeq" id="YP_009194662.1">
    <property type="nucleotide sequence ID" value="NC_028754.1"/>
</dbReference>
<reference evidence="3" key="1">
    <citation type="submission" date="2014-11" db="EMBL/GenBank/DDBJ databases">
        <title>Complete Genome of Salmonella enterica serovar Typhimurium Siphophage Shivani.</title>
        <authorList>
            <person name="Piya D."/>
            <person name="Xie Y."/>
            <person name="Hernandez A.C."/>
            <person name="Everett G.F.K."/>
        </authorList>
    </citation>
    <scope>NUCLEOTIDE SEQUENCE [LARGE SCALE GENOMIC DNA]</scope>
</reference>
<dbReference type="KEGG" id="vg:26646539"/>
<evidence type="ECO:0000256" key="1">
    <source>
        <dbReference type="SAM" id="MobiDB-lite"/>
    </source>
</evidence>
<keyword evidence="3" id="KW-1185">Reference proteome</keyword>
<protein>
    <submittedName>
        <fullName evidence="2">Uncharacterized protein</fullName>
    </submittedName>
</protein>
<dbReference type="GeneID" id="26646539"/>
<feature type="region of interest" description="Disordered" evidence="1">
    <location>
        <begin position="1"/>
        <end position="26"/>
    </location>
</feature>
<gene>
    <name evidence="2" type="ORF">CPT_Shivani18</name>
</gene>
<dbReference type="EMBL" id="KP143763">
    <property type="protein sequence ID" value="AJA73465.1"/>
    <property type="molecule type" value="Genomic_DNA"/>
</dbReference>
<dbReference type="OrthoDB" id="5105at10239"/>
<evidence type="ECO:0000313" key="2">
    <source>
        <dbReference type="EMBL" id="AJA73465.1"/>
    </source>
</evidence>
<sequence>MYNFKDKLRQNAGKTKPKENNSVPNAKVLPFPELSQEEKDKLAFMFDALIGLNGRLYSTLGINEKRLVEMFCKRYQVTSKGNSYKEGEKAFTVLKISAYAHRFLVYGLQMEYFTIPSFSSFHIFEDERMNIDDLYGDTYKYSGSPFHDALRSYPTSYLPVRASQGKASVFAVYSGSKASDLETYIFKERKSVLPDEALYNNPLLPEKEPEKIDVTPPIPSDSQYLIYEKQVKLSLEIGLVTPLAAAFINRYLEIPDEFHQRYNTNIQITDELIALAKDTPTDTEAYQKAYQELL</sequence>